<sequence length="104" mass="10951">MSDVAAAQARAEAARQRLTSTVETLQTQLAPERIARRAVSEVSESGSRAAQASVAVARRNPVAVAGAAAVLLAALNRKRIAALFARPAKRKPLLSIKRSSVHGR</sequence>
<protein>
    <submittedName>
        <fullName evidence="1">Phosphatase</fullName>
    </submittedName>
</protein>
<gene>
    <name evidence="1" type="ORF">COA17_14415</name>
</gene>
<dbReference type="Proteomes" id="UP000218784">
    <property type="component" value="Unassembled WGS sequence"/>
</dbReference>
<name>A0A2A4HWH9_9SPHN</name>
<proteinExistence type="predicted"/>
<dbReference type="InterPro" id="IPR022062">
    <property type="entry name" value="DUF3618"/>
</dbReference>
<dbReference type="RefSeq" id="WP_096613387.1">
    <property type="nucleotide sequence ID" value="NZ_NWVD01000007.1"/>
</dbReference>
<dbReference type="EMBL" id="NWVD01000007">
    <property type="protein sequence ID" value="PCG08249.1"/>
    <property type="molecule type" value="Genomic_DNA"/>
</dbReference>
<evidence type="ECO:0000313" key="2">
    <source>
        <dbReference type="Proteomes" id="UP000218784"/>
    </source>
</evidence>
<organism evidence="1 2">
    <name type="scientific">Sphingomonas ginsenosidimutans</name>
    <dbReference type="NCBI Taxonomy" id="862134"/>
    <lineage>
        <taxon>Bacteria</taxon>
        <taxon>Pseudomonadati</taxon>
        <taxon>Pseudomonadota</taxon>
        <taxon>Alphaproteobacteria</taxon>
        <taxon>Sphingomonadales</taxon>
        <taxon>Sphingomonadaceae</taxon>
        <taxon>Sphingomonas</taxon>
    </lineage>
</organism>
<reference evidence="1 2" key="1">
    <citation type="submission" date="2017-09" db="EMBL/GenBank/DDBJ databases">
        <title>Sphingomonas ginsenosidimutans KACC 14949, whole genome shotgun sequence.</title>
        <authorList>
            <person name="Feng G."/>
            <person name="Zhu H."/>
        </authorList>
    </citation>
    <scope>NUCLEOTIDE SEQUENCE [LARGE SCALE GENOMIC DNA]</scope>
    <source>
        <strain evidence="1 2">KACC 14949</strain>
    </source>
</reference>
<comment type="caution">
    <text evidence="1">The sequence shown here is derived from an EMBL/GenBank/DDBJ whole genome shotgun (WGS) entry which is preliminary data.</text>
</comment>
<keyword evidence="2" id="KW-1185">Reference proteome</keyword>
<accession>A0A2A4HWH9</accession>
<evidence type="ECO:0000313" key="1">
    <source>
        <dbReference type="EMBL" id="PCG08249.1"/>
    </source>
</evidence>
<dbReference type="AlphaFoldDB" id="A0A2A4HWH9"/>
<dbReference type="Pfam" id="PF12277">
    <property type="entry name" value="DUF3618"/>
    <property type="match status" value="1"/>
</dbReference>